<evidence type="ECO:0000313" key="3">
    <source>
        <dbReference type="EMBL" id="MDG3014233.1"/>
    </source>
</evidence>
<protein>
    <submittedName>
        <fullName evidence="3">LCP family protein</fullName>
    </submittedName>
</protein>
<reference evidence="3" key="1">
    <citation type="submission" date="2022-08" db="EMBL/GenBank/DDBJ databases">
        <title>Genome analysis of Corynebacteriales strain.</title>
        <authorList>
            <person name="Lee S.D."/>
        </authorList>
    </citation>
    <scope>NUCLEOTIDE SEQUENCE</scope>
    <source>
        <strain evidence="3">D3-21</strain>
    </source>
</reference>
<dbReference type="PANTHER" id="PTHR33392">
    <property type="entry name" value="POLYISOPRENYL-TEICHOIC ACID--PEPTIDOGLYCAN TEICHOIC ACID TRANSFERASE TAGU"/>
    <property type="match status" value="1"/>
</dbReference>
<proteinExistence type="inferred from homology"/>
<evidence type="ECO:0000259" key="2">
    <source>
        <dbReference type="Pfam" id="PF03816"/>
    </source>
</evidence>
<organism evidence="3 4">
    <name type="scientific">Speluncibacter jeojiensis</name>
    <dbReference type="NCBI Taxonomy" id="2710754"/>
    <lineage>
        <taxon>Bacteria</taxon>
        <taxon>Bacillati</taxon>
        <taxon>Actinomycetota</taxon>
        <taxon>Actinomycetes</taxon>
        <taxon>Mycobacteriales</taxon>
        <taxon>Speluncibacteraceae</taxon>
        <taxon>Speluncibacter</taxon>
    </lineage>
</organism>
<dbReference type="Pfam" id="PF03816">
    <property type="entry name" value="LytR_cpsA_psr"/>
    <property type="match status" value="1"/>
</dbReference>
<evidence type="ECO:0000313" key="4">
    <source>
        <dbReference type="Proteomes" id="UP001152755"/>
    </source>
</evidence>
<dbReference type="EMBL" id="JANRHA010000003">
    <property type="protein sequence ID" value="MDG3014233.1"/>
    <property type="molecule type" value="Genomic_DNA"/>
</dbReference>
<dbReference type="RefSeq" id="WP_332519553.1">
    <property type="nucleotide sequence ID" value="NZ_JANRHA010000003.1"/>
</dbReference>
<sequence>MLLVAIGGVGVYLDRSLHRTAALVDYPGRIGDTPGTNWLIVGSDSRVGLTPEQQQTLDTGGDNASTGLSDTIMILHIAKSGPNTLVSIPRDSYVPIPGHGRDKINAAFAIGGPALLAQTVEEATGLHLDHYAEIGFGGFAGVVDALGGITMCLDQPINDAAHGIVLPAGCSKFNGGQALGYVRERYALPLSDLDRQNNQRNFMEAVMSKATSAGTLANPFRLWSFINRVAGSLTVDNGDHIWNLAAMAWALHGKLVSTTVPVGGFENTDSSGNVLLWDHDKASRFFGALAQDQQIPADLVAKD</sequence>
<dbReference type="AlphaFoldDB" id="A0A9X4LXJ6"/>
<evidence type="ECO:0000256" key="1">
    <source>
        <dbReference type="ARBA" id="ARBA00006068"/>
    </source>
</evidence>
<comment type="caution">
    <text evidence="3">The sequence shown here is derived from an EMBL/GenBank/DDBJ whole genome shotgun (WGS) entry which is preliminary data.</text>
</comment>
<accession>A0A9X4LXJ6</accession>
<dbReference type="InterPro" id="IPR004474">
    <property type="entry name" value="LytR_CpsA_psr"/>
</dbReference>
<name>A0A9X4LXJ6_9ACTN</name>
<gene>
    <name evidence="3" type="ORF">NVS88_06650</name>
</gene>
<dbReference type="Gene3D" id="3.40.630.190">
    <property type="entry name" value="LCP protein"/>
    <property type="match status" value="1"/>
</dbReference>
<comment type="similarity">
    <text evidence="1">Belongs to the LytR/CpsA/Psr (LCP) family.</text>
</comment>
<dbReference type="InterPro" id="IPR050922">
    <property type="entry name" value="LytR/CpsA/Psr_CW_biosynth"/>
</dbReference>
<keyword evidence="4" id="KW-1185">Reference proteome</keyword>
<dbReference type="Proteomes" id="UP001152755">
    <property type="component" value="Unassembled WGS sequence"/>
</dbReference>
<dbReference type="NCBIfam" id="TIGR00350">
    <property type="entry name" value="lytR_cpsA_psr"/>
    <property type="match status" value="1"/>
</dbReference>
<feature type="domain" description="Cell envelope-related transcriptional attenuator" evidence="2">
    <location>
        <begin position="69"/>
        <end position="211"/>
    </location>
</feature>
<dbReference type="PANTHER" id="PTHR33392:SF6">
    <property type="entry name" value="POLYISOPRENYL-TEICHOIC ACID--PEPTIDOGLYCAN TEICHOIC ACID TRANSFERASE TAGU"/>
    <property type="match status" value="1"/>
</dbReference>